<dbReference type="GO" id="GO:0008757">
    <property type="term" value="F:S-adenosylmethionine-dependent methyltransferase activity"/>
    <property type="evidence" value="ECO:0007669"/>
    <property type="project" value="InterPro"/>
</dbReference>
<dbReference type="RefSeq" id="WP_097551280.1">
    <property type="nucleotide sequence ID" value="NZ_NSLY01000069.1"/>
</dbReference>
<dbReference type="InterPro" id="IPR013216">
    <property type="entry name" value="Methyltransf_11"/>
</dbReference>
<evidence type="ECO:0000259" key="1">
    <source>
        <dbReference type="Pfam" id="PF08241"/>
    </source>
</evidence>
<accession>A0A2A6EC67</accession>
<dbReference type="PANTHER" id="PTHR43591:SF110">
    <property type="entry name" value="RHODANESE DOMAIN-CONTAINING PROTEIN"/>
    <property type="match status" value="1"/>
</dbReference>
<dbReference type="CDD" id="cd02440">
    <property type="entry name" value="AdoMet_MTases"/>
    <property type="match status" value="1"/>
</dbReference>
<protein>
    <submittedName>
        <fullName evidence="2">SAM-dependent methyltransferase</fullName>
    </submittedName>
</protein>
<dbReference type="AlphaFoldDB" id="A0A2A6EC67"/>
<dbReference type="InterPro" id="IPR029063">
    <property type="entry name" value="SAM-dependent_MTases_sf"/>
</dbReference>
<dbReference type="GO" id="GO:0032259">
    <property type="term" value="P:methylation"/>
    <property type="evidence" value="ECO:0007669"/>
    <property type="project" value="UniProtKB-KW"/>
</dbReference>
<dbReference type="Gene3D" id="3.40.50.150">
    <property type="entry name" value="Vaccinia Virus protein VP39"/>
    <property type="match status" value="1"/>
</dbReference>
<dbReference type="Pfam" id="PF08241">
    <property type="entry name" value="Methyltransf_11"/>
    <property type="match status" value="1"/>
</dbReference>
<feature type="domain" description="Methyltransferase type 11" evidence="1">
    <location>
        <begin position="40"/>
        <end position="134"/>
    </location>
</feature>
<evidence type="ECO:0000313" key="2">
    <source>
        <dbReference type="EMBL" id="PDP57406.1"/>
    </source>
</evidence>
<dbReference type="EMBL" id="NSLY01000069">
    <property type="protein sequence ID" value="PDP57406.1"/>
    <property type="molecule type" value="Genomic_DNA"/>
</dbReference>
<gene>
    <name evidence="2" type="ORF">CLI71_12395</name>
</gene>
<keyword evidence="2" id="KW-0808">Transferase</keyword>
<reference evidence="2 3" key="1">
    <citation type="submission" date="2017-09" db="EMBL/GenBank/DDBJ databases">
        <title>Phase variable restriction modification systems are present in the genome sequences of periodontal pathogens Prevotella intermedia, Tannerella forsythia and Porphyromonas gingivalis.</title>
        <authorList>
            <person name="Haigh R.D."/>
            <person name="Crawford L."/>
            <person name="Ralph J."/>
            <person name="Wanford J."/>
            <person name="Vartoukian S.R."/>
            <person name="Hijazib K."/>
            <person name="Wade W."/>
            <person name="Oggioni M.R."/>
        </authorList>
    </citation>
    <scope>NUCLEOTIDE SEQUENCE [LARGE SCALE GENOMIC DNA]</scope>
    <source>
        <strain evidence="2 3">WW2834</strain>
    </source>
</reference>
<evidence type="ECO:0000313" key="3">
    <source>
        <dbReference type="Proteomes" id="UP000219058"/>
    </source>
</evidence>
<dbReference type="Proteomes" id="UP000219058">
    <property type="component" value="Unassembled WGS sequence"/>
</dbReference>
<dbReference type="PANTHER" id="PTHR43591">
    <property type="entry name" value="METHYLTRANSFERASE"/>
    <property type="match status" value="1"/>
</dbReference>
<dbReference type="SUPFAM" id="SSF53335">
    <property type="entry name" value="S-adenosyl-L-methionine-dependent methyltransferases"/>
    <property type="match status" value="1"/>
</dbReference>
<sequence length="214" mass="24796">MFWDLVSKYYIFFEKLYNGRVNREMCKKVAERIASDDEVLECACGTGMISVHIAAICRNLTATDFSDGMLFQTHKRCAKLDNVKVEKGNILHLNYADETFDKVIAANVIHLLEHPEIALGELLRVCKKGGEVIIPTYLVNHTWSLSQVLVWFINRFTKTFIGRFSEKTYKKFFEKLGLTDVSYELIEGRMPCCIAIIKKQDKLEYVDKSRKIHR</sequence>
<proteinExistence type="predicted"/>
<organism evidence="2 3">
    <name type="scientific">Prevotella intermedia</name>
    <dbReference type="NCBI Taxonomy" id="28131"/>
    <lineage>
        <taxon>Bacteria</taxon>
        <taxon>Pseudomonadati</taxon>
        <taxon>Bacteroidota</taxon>
        <taxon>Bacteroidia</taxon>
        <taxon>Bacteroidales</taxon>
        <taxon>Prevotellaceae</taxon>
        <taxon>Prevotella</taxon>
    </lineage>
</organism>
<name>A0A2A6EC67_PREIN</name>
<keyword evidence="2" id="KW-0489">Methyltransferase</keyword>
<comment type="caution">
    <text evidence="2">The sequence shown here is derived from an EMBL/GenBank/DDBJ whole genome shotgun (WGS) entry which is preliminary data.</text>
</comment>